<gene>
    <name evidence="1" type="ORF">CTM50_00070</name>
</gene>
<organism evidence="1 2">
    <name type="scientific">Prevotella intermedia</name>
    <dbReference type="NCBI Taxonomy" id="28131"/>
    <lineage>
        <taxon>Bacteria</taxon>
        <taxon>Pseudomonadati</taxon>
        <taxon>Bacteroidota</taxon>
        <taxon>Bacteroidia</taxon>
        <taxon>Bacteroidales</taxon>
        <taxon>Prevotellaceae</taxon>
        <taxon>Prevotella</taxon>
    </lineage>
</organism>
<reference evidence="1 2" key="1">
    <citation type="submission" date="2017-11" db="EMBL/GenBank/DDBJ databases">
        <title>Genome sequencing of Prevotella intermedia KCOM 2033.</title>
        <authorList>
            <person name="Kook J.-K."/>
            <person name="Park S.-N."/>
            <person name="Lim Y.K."/>
        </authorList>
    </citation>
    <scope>NUCLEOTIDE SEQUENCE [LARGE SCALE GENOMIC DNA]</scope>
    <source>
        <strain evidence="1 2">KCOM 2033</strain>
    </source>
</reference>
<dbReference type="AlphaFoldDB" id="A0A2D3M989"/>
<dbReference type="EMBL" id="CP024696">
    <property type="protein sequence ID" value="ATV51619.1"/>
    <property type="molecule type" value="Genomic_DNA"/>
</dbReference>
<name>A0A2D3M989_PREIN</name>
<proteinExistence type="predicted"/>
<protein>
    <submittedName>
        <fullName evidence="1">Oxidoreductase</fullName>
    </submittedName>
</protein>
<sequence>MGQKINFYGVVVSIWTNGFFRKMDNKGEEEVENYVCFLS</sequence>
<accession>A0A2D3M989</accession>
<evidence type="ECO:0000313" key="1">
    <source>
        <dbReference type="EMBL" id="ATV51619.1"/>
    </source>
</evidence>
<evidence type="ECO:0000313" key="2">
    <source>
        <dbReference type="Proteomes" id="UP000229323"/>
    </source>
</evidence>
<dbReference type="Proteomes" id="UP000229323">
    <property type="component" value="Chromosome"/>
</dbReference>